<keyword evidence="13" id="KW-1185">Reference proteome</keyword>
<comment type="caution">
    <text evidence="12">The sequence shown here is derived from an EMBL/GenBank/DDBJ whole genome shotgun (WGS) entry which is preliminary data.</text>
</comment>
<evidence type="ECO:0000256" key="8">
    <source>
        <dbReference type="PIRSR" id="PIRSR630616-3"/>
    </source>
</evidence>
<dbReference type="InParanoid" id="A0A1Z5J8J4"/>
<evidence type="ECO:0000256" key="6">
    <source>
        <dbReference type="PIRSR" id="PIRSR630616-1"/>
    </source>
</evidence>
<evidence type="ECO:0000259" key="11">
    <source>
        <dbReference type="PROSITE" id="PS50011"/>
    </source>
</evidence>
<evidence type="ECO:0000256" key="7">
    <source>
        <dbReference type="PIRSR" id="PIRSR630616-2"/>
    </source>
</evidence>
<reference evidence="12 13" key="1">
    <citation type="journal article" date="2015" name="Plant Cell">
        <title>Oil accumulation by the oleaginous diatom Fistulifera solaris as revealed by the genome and transcriptome.</title>
        <authorList>
            <person name="Tanaka T."/>
            <person name="Maeda Y."/>
            <person name="Veluchamy A."/>
            <person name="Tanaka M."/>
            <person name="Abida H."/>
            <person name="Marechal E."/>
            <person name="Bowler C."/>
            <person name="Muto M."/>
            <person name="Sunaga Y."/>
            <person name="Tanaka M."/>
            <person name="Yoshino T."/>
            <person name="Taniguchi T."/>
            <person name="Fukuda Y."/>
            <person name="Nemoto M."/>
            <person name="Matsumoto M."/>
            <person name="Wong P.S."/>
            <person name="Aburatani S."/>
            <person name="Fujibuchi W."/>
        </authorList>
    </citation>
    <scope>NUCLEOTIDE SEQUENCE [LARGE SCALE GENOMIC DNA]</scope>
    <source>
        <strain evidence="12 13">JPCC DA0580</strain>
    </source>
</reference>
<evidence type="ECO:0000256" key="1">
    <source>
        <dbReference type="ARBA" id="ARBA00022527"/>
    </source>
</evidence>
<dbReference type="AlphaFoldDB" id="A0A1Z5J8J4"/>
<feature type="binding site" evidence="7 9">
    <location>
        <position position="37"/>
    </location>
    <ligand>
        <name>ATP</name>
        <dbReference type="ChEBI" id="CHEBI:30616"/>
    </ligand>
</feature>
<dbReference type="InterPro" id="IPR017441">
    <property type="entry name" value="Protein_kinase_ATP_BS"/>
</dbReference>
<dbReference type="Proteomes" id="UP000198406">
    <property type="component" value="Unassembled WGS sequence"/>
</dbReference>
<evidence type="ECO:0000256" key="9">
    <source>
        <dbReference type="PROSITE-ProRule" id="PRU10141"/>
    </source>
</evidence>
<dbReference type="GO" id="GO:0004674">
    <property type="term" value="F:protein serine/threonine kinase activity"/>
    <property type="evidence" value="ECO:0007669"/>
    <property type="project" value="UniProtKB-KW"/>
</dbReference>
<dbReference type="InterPro" id="IPR008271">
    <property type="entry name" value="Ser/Thr_kinase_AS"/>
</dbReference>
<evidence type="ECO:0000256" key="5">
    <source>
        <dbReference type="ARBA" id="ARBA00022840"/>
    </source>
</evidence>
<keyword evidence="5 7" id="KW-0067">ATP-binding</keyword>
<dbReference type="SUPFAM" id="SSF56112">
    <property type="entry name" value="Protein kinase-like (PK-like)"/>
    <property type="match status" value="1"/>
</dbReference>
<dbReference type="Gene3D" id="1.10.510.10">
    <property type="entry name" value="Transferase(Phosphotransferase) domain 1"/>
    <property type="match status" value="1"/>
</dbReference>
<dbReference type="PROSITE" id="PS00108">
    <property type="entry name" value="PROTEIN_KINASE_ST"/>
    <property type="match status" value="1"/>
</dbReference>
<dbReference type="InterPro" id="IPR030616">
    <property type="entry name" value="Aur-like"/>
</dbReference>
<dbReference type="CDD" id="cd14014">
    <property type="entry name" value="STKc_PknB_like"/>
    <property type="match status" value="1"/>
</dbReference>
<keyword evidence="4" id="KW-0418">Kinase</keyword>
<evidence type="ECO:0000313" key="13">
    <source>
        <dbReference type="Proteomes" id="UP000198406"/>
    </source>
</evidence>
<keyword evidence="1 10" id="KW-0723">Serine/threonine-protein kinase</keyword>
<dbReference type="InterPro" id="IPR000719">
    <property type="entry name" value="Prot_kinase_dom"/>
</dbReference>
<protein>
    <recommendedName>
        <fullName evidence="11">Protein kinase domain-containing protein</fullName>
    </recommendedName>
</protein>
<sequence>MESSLKDYMVGVCIGQGSFGTVYHGVHKETDRDVAIKLYDKTSLNKHPDWLNAVLIEQRVLRTLVDCPFVATLLAAFHDDQFVYLVLELFLKGTLTQFLEQKPTMDEQTWLSHSVEVALGMAGAVEAIHKYHVIHADLKPDNLLLTADSRKVVVIDFGSAILTSTLSEEPLRKIAVLRGTAEYAAPELIHGNCTPTVSVDLWSFGCLLHTLWTGTSPFHADSEASILDRVIAHANGDLSSANFGATVPSTLLDLICRLLDPDPEIRVCCGFSPVKSVLNSDEIKSLLPSTRPNPTLLRDTEWAHETSRSTMKDGNLGWGVFL</sequence>
<name>A0A1Z5J8J4_FISSO</name>
<dbReference type="GO" id="GO:0005524">
    <property type="term" value="F:ATP binding"/>
    <property type="evidence" value="ECO:0007669"/>
    <property type="project" value="UniProtKB-UniRule"/>
</dbReference>
<feature type="cross-link" description="Glycyl lysine isopeptide (Lys-Gly) (interchain with G-Cter in SUMO2)" evidence="8">
    <location>
        <position position="139"/>
    </location>
</feature>
<accession>A0A1Z5J8J4</accession>
<proteinExistence type="inferred from homology"/>
<dbReference type="PROSITE" id="PS00107">
    <property type="entry name" value="PROTEIN_KINASE_ATP"/>
    <property type="match status" value="1"/>
</dbReference>
<keyword evidence="3 7" id="KW-0547">Nucleotide-binding</keyword>
<evidence type="ECO:0000256" key="10">
    <source>
        <dbReference type="RuleBase" id="RU000304"/>
    </source>
</evidence>
<dbReference type="PROSITE" id="PS50011">
    <property type="entry name" value="PROTEIN_KINASE_DOM"/>
    <property type="match status" value="1"/>
</dbReference>
<dbReference type="Pfam" id="PF00069">
    <property type="entry name" value="Pkinase"/>
    <property type="match status" value="1"/>
</dbReference>
<comment type="similarity">
    <text evidence="10">Belongs to the protein kinase superfamily.</text>
</comment>
<evidence type="ECO:0000256" key="3">
    <source>
        <dbReference type="ARBA" id="ARBA00022741"/>
    </source>
</evidence>
<dbReference type="SMART" id="SM00220">
    <property type="entry name" value="S_TKc"/>
    <property type="match status" value="1"/>
</dbReference>
<dbReference type="EMBL" id="BDSP01000016">
    <property type="protein sequence ID" value="GAX10266.1"/>
    <property type="molecule type" value="Genomic_DNA"/>
</dbReference>
<feature type="active site" description="Proton acceptor" evidence="6">
    <location>
        <position position="137"/>
    </location>
</feature>
<feature type="domain" description="Protein kinase" evidence="11">
    <location>
        <begin position="8"/>
        <end position="278"/>
    </location>
</feature>
<dbReference type="OrthoDB" id="46507at2759"/>
<keyword evidence="2" id="KW-0808">Transferase</keyword>
<organism evidence="12 13">
    <name type="scientific">Fistulifera solaris</name>
    <name type="common">Oleaginous diatom</name>
    <dbReference type="NCBI Taxonomy" id="1519565"/>
    <lineage>
        <taxon>Eukaryota</taxon>
        <taxon>Sar</taxon>
        <taxon>Stramenopiles</taxon>
        <taxon>Ochrophyta</taxon>
        <taxon>Bacillariophyta</taxon>
        <taxon>Bacillariophyceae</taxon>
        <taxon>Bacillariophycidae</taxon>
        <taxon>Naviculales</taxon>
        <taxon>Naviculaceae</taxon>
        <taxon>Fistulifera</taxon>
    </lineage>
</organism>
<evidence type="ECO:0000256" key="2">
    <source>
        <dbReference type="ARBA" id="ARBA00022679"/>
    </source>
</evidence>
<evidence type="ECO:0000313" key="12">
    <source>
        <dbReference type="EMBL" id="GAX10266.1"/>
    </source>
</evidence>
<evidence type="ECO:0000256" key="4">
    <source>
        <dbReference type="ARBA" id="ARBA00022777"/>
    </source>
</evidence>
<dbReference type="InterPro" id="IPR011009">
    <property type="entry name" value="Kinase-like_dom_sf"/>
</dbReference>
<feature type="binding site" evidence="7">
    <location>
        <position position="156"/>
    </location>
    <ligand>
        <name>ATP</name>
        <dbReference type="ChEBI" id="CHEBI:30616"/>
    </ligand>
</feature>
<gene>
    <name evidence="12" type="ORF">FisN_3Lh468</name>
</gene>
<dbReference type="PANTHER" id="PTHR24350">
    <property type="entry name" value="SERINE/THREONINE-PROTEIN KINASE IAL-RELATED"/>
    <property type="match status" value="1"/>
</dbReference>